<reference evidence="1" key="2">
    <citation type="journal article" date="2015" name="Data Brief">
        <title>Shoot transcriptome of the giant reed, Arundo donax.</title>
        <authorList>
            <person name="Barrero R.A."/>
            <person name="Guerrero F.D."/>
            <person name="Moolhuijzen P."/>
            <person name="Goolsby J.A."/>
            <person name="Tidwell J."/>
            <person name="Bellgard S.E."/>
            <person name="Bellgard M.I."/>
        </authorList>
    </citation>
    <scope>NUCLEOTIDE SEQUENCE</scope>
    <source>
        <tissue evidence="1">Shoot tissue taken approximately 20 cm above the soil surface</tissue>
    </source>
</reference>
<protein>
    <submittedName>
        <fullName evidence="1">Uncharacterized protein</fullName>
    </submittedName>
</protein>
<name>A0A0A8Y9N3_ARUDO</name>
<sequence length="24" mass="2927">MDGRIDGGILKLYTLHWPLERWQE</sequence>
<evidence type="ECO:0000313" key="1">
    <source>
        <dbReference type="EMBL" id="JAD22020.1"/>
    </source>
</evidence>
<dbReference type="EMBL" id="GBRH01275875">
    <property type="protein sequence ID" value="JAD22020.1"/>
    <property type="molecule type" value="Transcribed_RNA"/>
</dbReference>
<organism evidence="1">
    <name type="scientific">Arundo donax</name>
    <name type="common">Giant reed</name>
    <name type="synonym">Donax arundinaceus</name>
    <dbReference type="NCBI Taxonomy" id="35708"/>
    <lineage>
        <taxon>Eukaryota</taxon>
        <taxon>Viridiplantae</taxon>
        <taxon>Streptophyta</taxon>
        <taxon>Embryophyta</taxon>
        <taxon>Tracheophyta</taxon>
        <taxon>Spermatophyta</taxon>
        <taxon>Magnoliopsida</taxon>
        <taxon>Liliopsida</taxon>
        <taxon>Poales</taxon>
        <taxon>Poaceae</taxon>
        <taxon>PACMAD clade</taxon>
        <taxon>Arundinoideae</taxon>
        <taxon>Arundineae</taxon>
        <taxon>Arundo</taxon>
    </lineage>
</organism>
<proteinExistence type="predicted"/>
<accession>A0A0A8Y9N3</accession>
<dbReference type="AlphaFoldDB" id="A0A0A8Y9N3"/>
<reference evidence="1" key="1">
    <citation type="submission" date="2014-09" db="EMBL/GenBank/DDBJ databases">
        <authorList>
            <person name="Magalhaes I.L.F."/>
            <person name="Oliveira U."/>
            <person name="Santos F.R."/>
            <person name="Vidigal T.H.D.A."/>
            <person name="Brescovit A.D."/>
            <person name="Santos A.J."/>
        </authorList>
    </citation>
    <scope>NUCLEOTIDE SEQUENCE</scope>
    <source>
        <tissue evidence="1">Shoot tissue taken approximately 20 cm above the soil surface</tissue>
    </source>
</reference>